<keyword evidence="7" id="KW-0411">Iron-sulfur</keyword>
<comment type="similarity">
    <text evidence="2">Belongs to the class-V pyridoxal-phosphate-dependent aminotransferase family. NifS/IscS subfamily.</text>
</comment>
<dbReference type="Gene3D" id="3.40.640.10">
    <property type="entry name" value="Type I PLP-dependent aspartate aminotransferase-like (Major domain)"/>
    <property type="match status" value="2"/>
</dbReference>
<evidence type="ECO:0000256" key="7">
    <source>
        <dbReference type="ARBA" id="ARBA00023014"/>
    </source>
</evidence>
<accession>L8GSP5</accession>
<dbReference type="AlphaFoldDB" id="L8GSP5"/>
<feature type="domain" description="Aminotransferase class V" evidence="8">
    <location>
        <begin position="27"/>
        <end position="236"/>
    </location>
</feature>
<evidence type="ECO:0000313" key="9">
    <source>
        <dbReference type="EMBL" id="ELR15126.1"/>
    </source>
</evidence>
<gene>
    <name evidence="9" type="ORF">ACA1_216080</name>
</gene>
<dbReference type="GeneID" id="14915629"/>
<keyword evidence="10" id="KW-1185">Reference proteome</keyword>
<dbReference type="InterPro" id="IPR015421">
    <property type="entry name" value="PyrdxlP-dep_Trfase_major"/>
</dbReference>
<reference evidence="9 10" key="1">
    <citation type="journal article" date="2013" name="Genome Biol.">
        <title>Genome of Acanthamoeba castellanii highlights extensive lateral gene transfer and early evolution of tyrosine kinase signaling.</title>
        <authorList>
            <person name="Clarke M."/>
            <person name="Lohan A.J."/>
            <person name="Liu B."/>
            <person name="Lagkouvardos I."/>
            <person name="Roy S."/>
            <person name="Zafar N."/>
            <person name="Bertelli C."/>
            <person name="Schilde C."/>
            <person name="Kianianmomeni A."/>
            <person name="Burglin T.R."/>
            <person name="Frech C."/>
            <person name="Turcotte B."/>
            <person name="Kopec K.O."/>
            <person name="Synnott J.M."/>
            <person name="Choo C."/>
            <person name="Paponov I."/>
            <person name="Finkler A."/>
            <person name="Soon Heng Tan C."/>
            <person name="Hutchins A.P."/>
            <person name="Weinmeier T."/>
            <person name="Rattei T."/>
            <person name="Chu J.S."/>
            <person name="Gimenez G."/>
            <person name="Irimia M."/>
            <person name="Rigden D.J."/>
            <person name="Fitzpatrick D.A."/>
            <person name="Lorenzo-Morales J."/>
            <person name="Bateman A."/>
            <person name="Chiu C.H."/>
            <person name="Tang P."/>
            <person name="Hegemann P."/>
            <person name="Fromm H."/>
            <person name="Raoult D."/>
            <person name="Greub G."/>
            <person name="Miranda-Saavedra D."/>
            <person name="Chen N."/>
            <person name="Nash P."/>
            <person name="Ginger M.L."/>
            <person name="Horn M."/>
            <person name="Schaap P."/>
            <person name="Caler L."/>
            <person name="Loftus B."/>
        </authorList>
    </citation>
    <scope>NUCLEOTIDE SEQUENCE [LARGE SCALE GENOMIC DNA]</scope>
    <source>
        <strain evidence="9 10">Neff</strain>
    </source>
</reference>
<comment type="cofactor">
    <cofactor evidence="1">
        <name>pyridoxal 5'-phosphate</name>
        <dbReference type="ChEBI" id="CHEBI:597326"/>
    </cofactor>
</comment>
<dbReference type="RefSeq" id="XP_004337139.1">
    <property type="nucleotide sequence ID" value="XM_004337091.1"/>
</dbReference>
<dbReference type="GO" id="GO:0046872">
    <property type="term" value="F:metal ion binding"/>
    <property type="evidence" value="ECO:0007669"/>
    <property type="project" value="UniProtKB-KW"/>
</dbReference>
<dbReference type="OrthoDB" id="10250117at2759"/>
<dbReference type="GO" id="GO:0051536">
    <property type="term" value="F:iron-sulfur cluster binding"/>
    <property type="evidence" value="ECO:0007669"/>
    <property type="project" value="UniProtKB-KW"/>
</dbReference>
<evidence type="ECO:0000256" key="4">
    <source>
        <dbReference type="ARBA" id="ARBA00022723"/>
    </source>
</evidence>
<keyword evidence="4" id="KW-0479">Metal-binding</keyword>
<sequence length="410" mass="44435">MATATRPPPADTRTLARSGGMAARAPIYLDYNATTPISREVADVMRPFLDHFFGNPSSGHLFGASTKKAVEAARLQVAEALGCGVDEIVFTSGGTESNNYAIKGYALQHKHKGRHIITSAVEHPAVEEVVKYLEREEDFYVTRLPVNEEGLVSLQDLEEAIRADTILVTIMHANNEVGTLMPIKEIVDIVRQKAGARIAVHTDAAQSIGKVRVRVDEMGVDMLSVCAHKLYAPKGTRTALLPSNPSVAARVQVTCHLTWRRLPSRVLPGVGALYVRRGVELKKLMHGADHEAGRRPGTENTLLVPGLGMACTICARDLNRNSQHMKELRDRLQANLTEACKALGLETRVNGPKDDSKRLPNTLSISFRGIEANALLSEIHAQVAASAGAACHSESITVSPVLTAMRVPME</sequence>
<evidence type="ECO:0000256" key="6">
    <source>
        <dbReference type="ARBA" id="ARBA00023004"/>
    </source>
</evidence>
<dbReference type="PANTHER" id="PTHR11601">
    <property type="entry name" value="CYSTEINE DESULFURYLASE FAMILY MEMBER"/>
    <property type="match status" value="1"/>
</dbReference>
<dbReference type="Proteomes" id="UP000011083">
    <property type="component" value="Unassembled WGS sequence"/>
</dbReference>
<dbReference type="STRING" id="1257118.L8GSP5"/>
<dbReference type="SUPFAM" id="SSF53383">
    <property type="entry name" value="PLP-dependent transferases"/>
    <property type="match status" value="1"/>
</dbReference>
<keyword evidence="5" id="KW-0663">Pyridoxal phosphate</keyword>
<protein>
    <submittedName>
        <fullName evidence="9">Aminotransferase class V, putative</fullName>
    </submittedName>
</protein>
<evidence type="ECO:0000256" key="2">
    <source>
        <dbReference type="ARBA" id="ARBA00006490"/>
    </source>
</evidence>
<dbReference type="Gene3D" id="3.90.1150.10">
    <property type="entry name" value="Aspartate Aminotransferase, domain 1"/>
    <property type="match status" value="2"/>
</dbReference>
<evidence type="ECO:0000256" key="5">
    <source>
        <dbReference type="ARBA" id="ARBA00022898"/>
    </source>
</evidence>
<dbReference type="InterPro" id="IPR015422">
    <property type="entry name" value="PyrdxlP-dep_Trfase_small"/>
</dbReference>
<keyword evidence="6" id="KW-0408">Iron</keyword>
<name>L8GSP5_ACACF</name>
<proteinExistence type="inferred from homology"/>
<dbReference type="KEGG" id="acan:ACA1_216080"/>
<dbReference type="InterPro" id="IPR000192">
    <property type="entry name" value="Aminotrans_V_dom"/>
</dbReference>
<feature type="domain" description="Aminotransferase class V" evidence="8">
    <location>
        <begin position="269"/>
        <end position="406"/>
    </location>
</feature>
<evidence type="ECO:0000259" key="8">
    <source>
        <dbReference type="Pfam" id="PF00266"/>
    </source>
</evidence>
<dbReference type="OMA" id="IIYGQSE"/>
<dbReference type="PIRSF" id="PIRSF005572">
    <property type="entry name" value="NifS"/>
    <property type="match status" value="1"/>
</dbReference>
<evidence type="ECO:0000256" key="3">
    <source>
        <dbReference type="ARBA" id="ARBA00022679"/>
    </source>
</evidence>
<keyword evidence="9" id="KW-0032">Aminotransferase</keyword>
<dbReference type="Pfam" id="PF00266">
    <property type="entry name" value="Aminotran_5"/>
    <property type="match status" value="2"/>
</dbReference>
<organism evidence="9 10">
    <name type="scientific">Acanthamoeba castellanii (strain ATCC 30010 / Neff)</name>
    <dbReference type="NCBI Taxonomy" id="1257118"/>
    <lineage>
        <taxon>Eukaryota</taxon>
        <taxon>Amoebozoa</taxon>
        <taxon>Discosea</taxon>
        <taxon>Longamoebia</taxon>
        <taxon>Centramoebida</taxon>
        <taxon>Acanthamoebidae</taxon>
        <taxon>Acanthamoeba</taxon>
    </lineage>
</organism>
<dbReference type="EMBL" id="KB008036">
    <property type="protein sequence ID" value="ELR15126.1"/>
    <property type="molecule type" value="Genomic_DNA"/>
</dbReference>
<evidence type="ECO:0000313" key="10">
    <source>
        <dbReference type="Proteomes" id="UP000011083"/>
    </source>
</evidence>
<dbReference type="InterPro" id="IPR015424">
    <property type="entry name" value="PyrdxlP-dep_Trfase"/>
</dbReference>
<dbReference type="PANTHER" id="PTHR11601:SF34">
    <property type="entry name" value="CYSTEINE DESULFURASE"/>
    <property type="match status" value="1"/>
</dbReference>
<dbReference type="GO" id="GO:0008483">
    <property type="term" value="F:transaminase activity"/>
    <property type="evidence" value="ECO:0007669"/>
    <property type="project" value="UniProtKB-KW"/>
</dbReference>
<dbReference type="VEuPathDB" id="AmoebaDB:ACA1_216080"/>
<dbReference type="InterPro" id="IPR016454">
    <property type="entry name" value="Cysteine_dSase"/>
</dbReference>
<evidence type="ECO:0000256" key="1">
    <source>
        <dbReference type="ARBA" id="ARBA00001933"/>
    </source>
</evidence>
<keyword evidence="3 9" id="KW-0808">Transferase</keyword>